<keyword evidence="6 12" id="KW-0963">Cytoplasm</keyword>
<keyword evidence="7 12" id="KW-0969">Cilium</keyword>
<dbReference type="InterPro" id="IPR023379">
    <property type="entry name" value="BART_dom"/>
</dbReference>
<dbReference type="GO" id="GO:0005634">
    <property type="term" value="C:nucleus"/>
    <property type="evidence" value="ECO:0007669"/>
    <property type="project" value="UniProtKB-SubCell"/>
</dbReference>
<keyword evidence="11 12" id="KW-0966">Cell projection</keyword>
<dbReference type="InterPro" id="IPR042541">
    <property type="entry name" value="BART_sf"/>
</dbReference>
<evidence type="ECO:0000256" key="4">
    <source>
        <dbReference type="ARBA" id="ARBA00009880"/>
    </source>
</evidence>
<evidence type="ECO:0000256" key="7">
    <source>
        <dbReference type="ARBA" id="ARBA00023069"/>
    </source>
</evidence>
<organism evidence="14 15">
    <name type="scientific">Batillaria attramentaria</name>
    <dbReference type="NCBI Taxonomy" id="370345"/>
    <lineage>
        <taxon>Eukaryota</taxon>
        <taxon>Metazoa</taxon>
        <taxon>Spiralia</taxon>
        <taxon>Lophotrochozoa</taxon>
        <taxon>Mollusca</taxon>
        <taxon>Gastropoda</taxon>
        <taxon>Caenogastropoda</taxon>
        <taxon>Sorbeoconcha</taxon>
        <taxon>Cerithioidea</taxon>
        <taxon>Batillariidae</taxon>
        <taxon>Batillaria</taxon>
    </lineage>
</organism>
<evidence type="ECO:0000256" key="5">
    <source>
        <dbReference type="ARBA" id="ARBA00014849"/>
    </source>
</evidence>
<keyword evidence="8 12" id="KW-0496">Mitochondrion</keyword>
<evidence type="ECO:0000259" key="13">
    <source>
        <dbReference type="Pfam" id="PF11527"/>
    </source>
</evidence>
<dbReference type="Gene3D" id="1.20.1520.10">
    <property type="entry name" value="ADP-ribosylation factor-like 2-binding protein, domain"/>
    <property type="match status" value="1"/>
</dbReference>
<dbReference type="GO" id="GO:0005758">
    <property type="term" value="C:mitochondrial intermembrane space"/>
    <property type="evidence" value="ECO:0007669"/>
    <property type="project" value="UniProtKB-SubCell"/>
</dbReference>
<comment type="subcellular location">
    <subcellularLocation>
        <location evidence="1 12">Cytoplasm</location>
        <location evidence="1 12">Cytoskeleton</location>
        <location evidence="1 12">Cilium basal body</location>
    </subcellularLocation>
    <subcellularLocation>
        <location evidence="3 12">Cytoplasm</location>
        <location evidence="3 12">Cytoskeleton</location>
        <location evidence="3 12">Microtubule organizing center</location>
        <location evidence="3 12">Centrosome</location>
    </subcellularLocation>
    <subcellularLocation>
        <location evidence="12">Cytoplasm</location>
    </subcellularLocation>
    <subcellularLocation>
        <location evidence="2 12">Nucleus</location>
    </subcellularLocation>
    <subcellularLocation>
        <location evidence="12">Mitochondrion intermembrane space</location>
    </subcellularLocation>
</comment>
<sequence>MANNTGAHTEDMMDFEHGDFAADEEEDLATGCSDIADAGFDSVIGYIEEIVMEDDFQRLQNSFLEKYYMEFEDTEENKFCYTDIHREYVQLVEKFLEDEIVKRIPEFSMEDFTQTLVQRKDELDGEIFDLLLTFSDFLAFKEMVLDYRADKEGRTVDLSDGIKVTPVHNDVPMDGAGLCLGGHAFGDP</sequence>
<comment type="caution">
    <text evidence="14">The sequence shown here is derived from an EMBL/GenBank/DDBJ whole genome shotgun (WGS) entry which is preliminary data.</text>
</comment>
<dbReference type="AlphaFoldDB" id="A0ABD0M2X1"/>
<reference evidence="14 15" key="1">
    <citation type="journal article" date="2023" name="Sci. Data">
        <title>Genome assembly of the Korean intertidal mud-creeper Batillaria attramentaria.</title>
        <authorList>
            <person name="Patra A.K."/>
            <person name="Ho P.T."/>
            <person name="Jun S."/>
            <person name="Lee S.J."/>
            <person name="Kim Y."/>
            <person name="Won Y.J."/>
        </authorList>
    </citation>
    <scope>NUCLEOTIDE SEQUENCE [LARGE SCALE GENOMIC DNA]</scope>
    <source>
        <strain evidence="14">Wonlab-2016</strain>
    </source>
</reference>
<evidence type="ECO:0000256" key="6">
    <source>
        <dbReference type="ARBA" id="ARBA00022490"/>
    </source>
</evidence>
<proteinExistence type="inferred from homology"/>
<dbReference type="Pfam" id="PF11527">
    <property type="entry name" value="ARL2_Bind_BART"/>
    <property type="match status" value="1"/>
</dbReference>
<feature type="domain" description="BART" evidence="13">
    <location>
        <begin position="40"/>
        <end position="153"/>
    </location>
</feature>
<keyword evidence="9 12" id="KW-0206">Cytoskeleton</keyword>
<evidence type="ECO:0000256" key="9">
    <source>
        <dbReference type="ARBA" id="ARBA00023212"/>
    </source>
</evidence>
<dbReference type="GO" id="GO:0005813">
    <property type="term" value="C:centrosome"/>
    <property type="evidence" value="ECO:0007669"/>
    <property type="project" value="UniProtKB-SubCell"/>
</dbReference>
<evidence type="ECO:0000256" key="8">
    <source>
        <dbReference type="ARBA" id="ARBA00023128"/>
    </source>
</evidence>
<dbReference type="PANTHER" id="PTHR15487">
    <property type="entry name" value="ADP-RIBOSYLATION FACTOR-LIKE PROTEIN 2-BINDING PROTEIN"/>
    <property type="match status" value="1"/>
</dbReference>
<gene>
    <name evidence="14" type="ORF">BaRGS_00002930</name>
</gene>
<evidence type="ECO:0000256" key="12">
    <source>
        <dbReference type="RuleBase" id="RU367099"/>
    </source>
</evidence>
<evidence type="ECO:0000313" key="14">
    <source>
        <dbReference type="EMBL" id="KAK7505659.1"/>
    </source>
</evidence>
<dbReference type="InterPro" id="IPR038849">
    <property type="entry name" value="ARL2BP"/>
</dbReference>
<keyword evidence="10 12" id="KW-0539">Nucleus</keyword>
<protein>
    <recommendedName>
        <fullName evidence="5 12">ADP-ribosylation factor-like protein 2-binding protein</fullName>
        <shortName evidence="12">ARF-like 2-binding protein</shortName>
    </recommendedName>
</protein>
<evidence type="ECO:0000256" key="3">
    <source>
        <dbReference type="ARBA" id="ARBA00004300"/>
    </source>
</evidence>
<evidence type="ECO:0000256" key="2">
    <source>
        <dbReference type="ARBA" id="ARBA00004123"/>
    </source>
</evidence>
<evidence type="ECO:0000256" key="11">
    <source>
        <dbReference type="ARBA" id="ARBA00023273"/>
    </source>
</evidence>
<dbReference type="Proteomes" id="UP001519460">
    <property type="component" value="Unassembled WGS sequence"/>
</dbReference>
<dbReference type="GO" id="GO:0005929">
    <property type="term" value="C:cilium"/>
    <property type="evidence" value="ECO:0007669"/>
    <property type="project" value="UniProtKB-UniRule"/>
</dbReference>
<accession>A0ABD0M2X1</accession>
<name>A0ABD0M2X1_9CAEN</name>
<evidence type="ECO:0000256" key="1">
    <source>
        <dbReference type="ARBA" id="ARBA00004120"/>
    </source>
</evidence>
<evidence type="ECO:0000313" key="15">
    <source>
        <dbReference type="Proteomes" id="UP001519460"/>
    </source>
</evidence>
<comment type="similarity">
    <text evidence="4 12">Belongs to the ARL2BP family.</text>
</comment>
<dbReference type="EMBL" id="JACVVK020000009">
    <property type="protein sequence ID" value="KAK7505659.1"/>
    <property type="molecule type" value="Genomic_DNA"/>
</dbReference>
<comment type="function">
    <text evidence="12">Plays a role as an effector of the ADP-ribosylation factor-like protein 2, ARL2.</text>
</comment>
<evidence type="ECO:0000256" key="10">
    <source>
        <dbReference type="ARBA" id="ARBA00023242"/>
    </source>
</evidence>
<keyword evidence="15" id="KW-1185">Reference proteome</keyword>
<dbReference type="PANTHER" id="PTHR15487:SF4">
    <property type="entry name" value="ADP-RIBOSYLATION FACTOR-LIKE PROTEIN 2-BINDING PROTEIN"/>
    <property type="match status" value="1"/>
</dbReference>